<accession>A0A6H3NRY5</accession>
<dbReference type="EMBL" id="RQHU01000019">
    <property type="protein sequence ID" value="TGN12360.1"/>
    <property type="molecule type" value="Genomic_DNA"/>
</dbReference>
<name>A0A6H3NRY5_9LEPT</name>
<organism evidence="1 2">
    <name type="scientific">Leptospira bandrabouensis</name>
    <dbReference type="NCBI Taxonomy" id="2484903"/>
    <lineage>
        <taxon>Bacteria</taxon>
        <taxon>Pseudomonadati</taxon>
        <taxon>Spirochaetota</taxon>
        <taxon>Spirochaetia</taxon>
        <taxon>Leptospirales</taxon>
        <taxon>Leptospiraceae</taxon>
        <taxon>Leptospira</taxon>
    </lineage>
</organism>
<protein>
    <submittedName>
        <fullName evidence="1">Uncharacterized protein</fullName>
    </submittedName>
</protein>
<evidence type="ECO:0000313" key="2">
    <source>
        <dbReference type="Proteomes" id="UP000297649"/>
    </source>
</evidence>
<proteinExistence type="predicted"/>
<keyword evidence="2" id="KW-1185">Reference proteome</keyword>
<comment type="caution">
    <text evidence="1">The sequence shown here is derived from an EMBL/GenBank/DDBJ whole genome shotgun (WGS) entry which is preliminary data.</text>
</comment>
<dbReference type="AlphaFoldDB" id="A0A6H3NRY5"/>
<dbReference type="Proteomes" id="UP000297649">
    <property type="component" value="Unassembled WGS sequence"/>
</dbReference>
<dbReference type="RefSeq" id="WP_135743249.1">
    <property type="nucleotide sequence ID" value="NZ_RQHT01000001.1"/>
</dbReference>
<evidence type="ECO:0000313" key="1">
    <source>
        <dbReference type="EMBL" id="TGN12360.1"/>
    </source>
</evidence>
<gene>
    <name evidence="1" type="ORF">EHR08_13340</name>
</gene>
<reference evidence="1" key="1">
    <citation type="journal article" date="2019" name="PLoS Negl. Trop. Dis.">
        <title>Revisiting the worldwide diversity of Leptospira species in the environment.</title>
        <authorList>
            <person name="Vincent A.T."/>
            <person name="Schiettekatte O."/>
            <person name="Bourhy P."/>
            <person name="Veyrier F.J."/>
            <person name="Picardeau M."/>
        </authorList>
    </citation>
    <scope>NUCLEOTIDE SEQUENCE [LARGE SCALE GENOMIC DNA]</scope>
    <source>
        <strain evidence="1">201601109</strain>
    </source>
</reference>
<sequence>MLTTDELISDLKLRASIPETQALFSTERFIQILNSEMNTKIIPLIMRLNDSHFVTNKTVTLPFDRDYISFPSDGLGQSIVDIFINKGRVALIPLTEKERFCGGNGIYLEGYKIKFINPSQYHNKDIVIYYHKRPLPLISTSKTARVTSIDTNIIDVDTNVSSFVPSYQLEVISSIEPFESKGIVTISAKNSNKQYVLDNITFLEVGDYLSPKGYTPIPQIPLEAFELLSQRAVIKCLEALKDGEGLKNAMSDYVVMERELQTLLSPRTGNIPKKIGSSNSLWNSW</sequence>